<dbReference type="Pfam" id="PF09678">
    <property type="entry name" value="Caa3_CtaG"/>
    <property type="match status" value="1"/>
</dbReference>
<feature type="transmembrane region" description="Helical" evidence="6">
    <location>
        <begin position="167"/>
        <end position="186"/>
    </location>
</feature>
<feature type="transmembrane region" description="Helical" evidence="6">
    <location>
        <begin position="53"/>
        <end position="73"/>
    </location>
</feature>
<feature type="transmembrane region" description="Helical" evidence="6">
    <location>
        <begin position="243"/>
        <end position="262"/>
    </location>
</feature>
<keyword evidence="4 6" id="KW-1133">Transmembrane helix</keyword>
<dbReference type="Proteomes" id="UP000466517">
    <property type="component" value="Chromosome"/>
</dbReference>
<dbReference type="EMBL" id="AP022610">
    <property type="protein sequence ID" value="BBZ27374.1"/>
    <property type="molecule type" value="Genomic_DNA"/>
</dbReference>
<comment type="subcellular location">
    <subcellularLocation>
        <location evidence="1">Cell membrane</location>
        <topology evidence="1">Multi-pass membrane protein</topology>
    </subcellularLocation>
</comment>
<evidence type="ECO:0000313" key="7">
    <source>
        <dbReference type="EMBL" id="BBZ27374.1"/>
    </source>
</evidence>
<evidence type="ECO:0000256" key="3">
    <source>
        <dbReference type="ARBA" id="ARBA00022692"/>
    </source>
</evidence>
<feature type="transmembrane region" description="Helical" evidence="6">
    <location>
        <begin position="198"/>
        <end position="223"/>
    </location>
</feature>
<keyword evidence="2" id="KW-1003">Cell membrane</keyword>
<dbReference type="InterPro" id="IPR019108">
    <property type="entry name" value="Caa3_assmbl_CtaG-rel"/>
</dbReference>
<name>A0A7I7XCN7_9MYCO</name>
<keyword evidence="8" id="KW-1185">Reference proteome</keyword>
<evidence type="ECO:0000256" key="1">
    <source>
        <dbReference type="ARBA" id="ARBA00004651"/>
    </source>
</evidence>
<evidence type="ECO:0000256" key="6">
    <source>
        <dbReference type="SAM" id="Phobius"/>
    </source>
</evidence>
<keyword evidence="5 6" id="KW-0472">Membrane</keyword>
<evidence type="ECO:0000256" key="2">
    <source>
        <dbReference type="ARBA" id="ARBA00022475"/>
    </source>
</evidence>
<dbReference type="AlphaFoldDB" id="A0A7I7XCN7"/>
<dbReference type="GO" id="GO:0005886">
    <property type="term" value="C:plasma membrane"/>
    <property type="evidence" value="ECO:0007669"/>
    <property type="project" value="UniProtKB-SubCell"/>
</dbReference>
<keyword evidence="3 6" id="KW-0812">Transmembrane</keyword>
<organism evidence="7 8">
    <name type="scientific">Mycolicibacterium madagascariense</name>
    <dbReference type="NCBI Taxonomy" id="212765"/>
    <lineage>
        <taxon>Bacteria</taxon>
        <taxon>Bacillati</taxon>
        <taxon>Actinomycetota</taxon>
        <taxon>Actinomycetes</taxon>
        <taxon>Mycobacteriales</taxon>
        <taxon>Mycobacteriaceae</taxon>
        <taxon>Mycolicibacterium</taxon>
    </lineage>
</organism>
<evidence type="ECO:0000256" key="5">
    <source>
        <dbReference type="ARBA" id="ARBA00023136"/>
    </source>
</evidence>
<proteinExistence type="predicted"/>
<protein>
    <recommendedName>
        <fullName evidence="9">Cytochrome c oxidase assembly protein</fullName>
    </recommendedName>
</protein>
<accession>A0A7I7XCN7</accession>
<gene>
    <name evidence="7" type="ORF">MMAD_16690</name>
</gene>
<dbReference type="KEGG" id="mmag:MMAD_16690"/>
<feature type="transmembrane region" description="Helical" evidence="6">
    <location>
        <begin position="20"/>
        <end position="41"/>
    </location>
</feature>
<dbReference type="RefSeq" id="WP_246240457.1">
    <property type="nucleotide sequence ID" value="NZ_AP022610.1"/>
</dbReference>
<reference evidence="7 8" key="1">
    <citation type="journal article" date="2019" name="Emerg. Microbes Infect.">
        <title>Comprehensive subspecies identification of 175 nontuberculous mycobacteria species based on 7547 genomic profiles.</title>
        <authorList>
            <person name="Matsumoto Y."/>
            <person name="Kinjo T."/>
            <person name="Motooka D."/>
            <person name="Nabeya D."/>
            <person name="Jung N."/>
            <person name="Uechi K."/>
            <person name="Horii T."/>
            <person name="Iida T."/>
            <person name="Fujita J."/>
            <person name="Nakamura S."/>
        </authorList>
    </citation>
    <scope>NUCLEOTIDE SEQUENCE [LARGE SCALE GENOMIC DNA]</scope>
    <source>
        <strain evidence="7 8">JCM 13574</strain>
    </source>
</reference>
<sequence>MTMDSPPPIGSAWLTTWTSSPVADLLIALALVGYLVLVLRLRRQGQSWPPLRIVSALAAILILVLVVNSALAVYSHHLFWVHMIVHLLLITVVPALLVWAQPIRLVRDASGEAVRARIDTIRAGRLFRGSISPRITVPLYAAVLILTHITGFQQAMSEHMWIHDGEMVLYLVTGYLLLLPLVGNELTTEPPMPHLLRFVVLAICMFPDTLVGIVLMMTSTPIAPAYAASRDWGPSALVDQTTAGAIMWFGGDGLMMVLMVIAGGRWISGGDAGASLGPWLDRIRRQATLGADDDGSVDLDDDEAALAAYNARLAALHERSAQPRPTIRPGG</sequence>
<evidence type="ECO:0000313" key="8">
    <source>
        <dbReference type="Proteomes" id="UP000466517"/>
    </source>
</evidence>
<feature type="transmembrane region" description="Helical" evidence="6">
    <location>
        <begin position="79"/>
        <end position="100"/>
    </location>
</feature>
<evidence type="ECO:0000256" key="4">
    <source>
        <dbReference type="ARBA" id="ARBA00022989"/>
    </source>
</evidence>
<evidence type="ECO:0008006" key="9">
    <source>
        <dbReference type="Google" id="ProtNLM"/>
    </source>
</evidence>
<feature type="transmembrane region" description="Helical" evidence="6">
    <location>
        <begin position="135"/>
        <end position="155"/>
    </location>
</feature>